<dbReference type="EnsemblMetazoa" id="XM_038223289.1">
    <property type="protein sequence ID" value="XP_038079217.1"/>
    <property type="gene ID" value="LOC119746377"/>
</dbReference>
<keyword evidence="1" id="KW-1133">Transmembrane helix</keyword>
<keyword evidence="3" id="KW-1185">Reference proteome</keyword>
<organism evidence="2 3">
    <name type="scientific">Patiria miniata</name>
    <name type="common">Bat star</name>
    <name type="synonym">Asterina miniata</name>
    <dbReference type="NCBI Taxonomy" id="46514"/>
    <lineage>
        <taxon>Eukaryota</taxon>
        <taxon>Metazoa</taxon>
        <taxon>Echinodermata</taxon>
        <taxon>Eleutherozoa</taxon>
        <taxon>Asterozoa</taxon>
        <taxon>Asteroidea</taxon>
        <taxon>Valvatacea</taxon>
        <taxon>Valvatida</taxon>
        <taxon>Asterinidae</taxon>
        <taxon>Patiria</taxon>
    </lineage>
</organism>
<protein>
    <recommendedName>
        <fullName evidence="4">EamA domain-containing protein</fullName>
    </recommendedName>
</protein>
<keyword evidence="1" id="KW-0472">Membrane</keyword>
<dbReference type="OrthoDB" id="5854584at2759"/>
<sequence>MKRYADGHQMLNIKHVAVRVQNSQEKIYILQTVRYPNVLGLSKMLGLSLAVCAGLCAACASAFAKLAMSGEEIALVCQSLEESVAMGTLMPNCSVVTTVLRGISFSLLFLFNAIMWTLFVKSLQLARSSLEATITNSSANLFFTAVIGYVVFGEALSLTWGLGSTFIILGLWMIHRGGRTKDEVKER</sequence>
<feature type="transmembrane region" description="Helical" evidence="1">
    <location>
        <begin position="158"/>
        <end position="175"/>
    </location>
</feature>
<dbReference type="InterPro" id="IPR039632">
    <property type="entry name" value="TMEM42"/>
</dbReference>
<evidence type="ECO:0008006" key="4">
    <source>
        <dbReference type="Google" id="ProtNLM"/>
    </source>
</evidence>
<evidence type="ECO:0000313" key="3">
    <source>
        <dbReference type="Proteomes" id="UP000887568"/>
    </source>
</evidence>
<dbReference type="InterPro" id="IPR037185">
    <property type="entry name" value="EmrE-like"/>
</dbReference>
<dbReference type="GeneID" id="119746377"/>
<dbReference type="PANTHER" id="PTHR31965">
    <property type="entry name" value="TRANSMEMBRANE PROTEIN 42"/>
    <property type="match status" value="1"/>
</dbReference>
<dbReference type="Proteomes" id="UP000887568">
    <property type="component" value="Unplaced"/>
</dbReference>
<evidence type="ECO:0000256" key="1">
    <source>
        <dbReference type="SAM" id="Phobius"/>
    </source>
</evidence>
<keyword evidence="1" id="KW-0812">Transmembrane</keyword>
<dbReference type="RefSeq" id="XP_038079217.1">
    <property type="nucleotide sequence ID" value="XM_038223289.1"/>
</dbReference>
<dbReference type="AlphaFoldDB" id="A0A914BTZ1"/>
<feature type="transmembrane region" description="Helical" evidence="1">
    <location>
        <begin position="99"/>
        <end position="120"/>
    </location>
</feature>
<accession>A0A914BTZ1</accession>
<proteinExistence type="predicted"/>
<dbReference type="PANTHER" id="PTHR31965:SF1">
    <property type="entry name" value="TRANSMEMBRANE PROTEIN 42"/>
    <property type="match status" value="1"/>
</dbReference>
<name>A0A914BTZ1_PATMI</name>
<evidence type="ECO:0000313" key="2">
    <source>
        <dbReference type="EnsemblMetazoa" id="XP_038079217.1"/>
    </source>
</evidence>
<dbReference type="OMA" id="ETCMSMA"/>
<reference evidence="2" key="1">
    <citation type="submission" date="2022-11" db="UniProtKB">
        <authorList>
            <consortium name="EnsemblMetazoa"/>
        </authorList>
    </citation>
    <scope>IDENTIFICATION</scope>
</reference>
<dbReference type="SUPFAM" id="SSF103481">
    <property type="entry name" value="Multidrug resistance efflux transporter EmrE"/>
    <property type="match status" value="1"/>
</dbReference>